<proteinExistence type="predicted"/>
<keyword evidence="5" id="KW-1185">Reference proteome</keyword>
<gene>
    <name evidence="4" type="ORF">C3942_10860</name>
</gene>
<dbReference type="InterPro" id="IPR013211">
    <property type="entry name" value="LVIVD"/>
</dbReference>
<dbReference type="InterPro" id="IPR051829">
    <property type="entry name" value="Multiheme_Cytochr_ET"/>
</dbReference>
<feature type="region of interest" description="Disordered" evidence="2">
    <location>
        <begin position="1235"/>
        <end position="1261"/>
    </location>
</feature>
<evidence type="ECO:0000256" key="2">
    <source>
        <dbReference type="SAM" id="MobiDB-lite"/>
    </source>
</evidence>
<feature type="compositionally biased region" description="Basic and acidic residues" evidence="2">
    <location>
        <begin position="266"/>
        <end position="277"/>
    </location>
</feature>
<name>A0A2S5TG34_9GAMM</name>
<feature type="region of interest" description="Disordered" evidence="2">
    <location>
        <begin position="339"/>
        <end position="363"/>
    </location>
</feature>
<dbReference type="RefSeq" id="WP_104230406.1">
    <property type="nucleotide sequence ID" value="NZ_PSNW01000005.1"/>
</dbReference>
<dbReference type="InterPro" id="IPR036280">
    <property type="entry name" value="Multihaem_cyt_sf"/>
</dbReference>
<organism evidence="4 5">
    <name type="scientific">Solimonas fluminis</name>
    <dbReference type="NCBI Taxonomy" id="2086571"/>
    <lineage>
        <taxon>Bacteria</taxon>
        <taxon>Pseudomonadati</taxon>
        <taxon>Pseudomonadota</taxon>
        <taxon>Gammaproteobacteria</taxon>
        <taxon>Nevskiales</taxon>
        <taxon>Nevskiaceae</taxon>
        <taxon>Solimonas</taxon>
    </lineage>
</organism>
<dbReference type="AlphaFoldDB" id="A0A2S5TG34"/>
<dbReference type="Proteomes" id="UP000238220">
    <property type="component" value="Unassembled WGS sequence"/>
</dbReference>
<dbReference type="GO" id="GO:0016491">
    <property type="term" value="F:oxidoreductase activity"/>
    <property type="evidence" value="ECO:0007669"/>
    <property type="project" value="TreeGrafter"/>
</dbReference>
<comment type="caution">
    <text evidence="4">The sequence shown here is derived from an EMBL/GenBank/DDBJ whole genome shotgun (WGS) entry which is preliminary data.</text>
</comment>
<dbReference type="SUPFAM" id="SSF48695">
    <property type="entry name" value="Multiheme cytochromes"/>
    <property type="match status" value="2"/>
</dbReference>
<dbReference type="PANTHER" id="PTHR35038:SF8">
    <property type="entry name" value="C-TYPE POLYHEME CYTOCHROME OMCC"/>
    <property type="match status" value="1"/>
</dbReference>
<reference evidence="4 5" key="1">
    <citation type="submission" date="2018-02" db="EMBL/GenBank/DDBJ databases">
        <title>Genome sequencing of Solimonas sp. HR-BB.</title>
        <authorList>
            <person name="Lee Y."/>
            <person name="Jeon C.O."/>
        </authorList>
    </citation>
    <scope>NUCLEOTIDE SEQUENCE [LARGE SCALE GENOMIC DNA]</scope>
    <source>
        <strain evidence="4 5">HR-BB</strain>
    </source>
</reference>
<evidence type="ECO:0000313" key="4">
    <source>
        <dbReference type="EMBL" id="PPE73892.1"/>
    </source>
</evidence>
<evidence type="ECO:0000313" key="5">
    <source>
        <dbReference type="Proteomes" id="UP000238220"/>
    </source>
</evidence>
<accession>A0A2S5TG34</accession>
<keyword evidence="1 3" id="KW-0732">Signal</keyword>
<feature type="signal peptide" evidence="3">
    <location>
        <begin position="1"/>
        <end position="18"/>
    </location>
</feature>
<evidence type="ECO:0000256" key="3">
    <source>
        <dbReference type="SAM" id="SignalP"/>
    </source>
</evidence>
<evidence type="ECO:0000256" key="1">
    <source>
        <dbReference type="ARBA" id="ARBA00022729"/>
    </source>
</evidence>
<dbReference type="Pfam" id="PF08309">
    <property type="entry name" value="LVIVD"/>
    <property type="match status" value="1"/>
</dbReference>
<dbReference type="EMBL" id="PSNW01000005">
    <property type="protein sequence ID" value="PPE73892.1"/>
    <property type="molecule type" value="Genomic_DNA"/>
</dbReference>
<feature type="region of interest" description="Disordered" evidence="2">
    <location>
        <begin position="253"/>
        <end position="283"/>
    </location>
</feature>
<feature type="chain" id="PRO_5015777165" evidence="3">
    <location>
        <begin position="19"/>
        <end position="1261"/>
    </location>
</feature>
<sequence length="1261" mass="139693">MRLLAALLLIALTGPAIASGGEKPVERSYVIADFAPRFQRQDQADAKSAGCQSCHTASDQHTMHANPAVVLGCTDCHGGNARVFVDPGLDRQAPAYLDTLAKAHVLPRYPKAWNWPSSRNPEHSFALLNQEAPEFIRFVNPGDYRVTREACGSCHLPIIEAAERSLMSTGAMLWGGAAYNNGILPFKRYVTGESYTREGIQARLDAPVKPDDNMKKKGVLEALYPMPAWEVVPPSDIFRVFERGGRNIFSLFPETGNPGTGGNIQRLEEPGRPDLKQSNRGPGTGLRIAVPVLNIHKTRLNDPFSWFLGTNDQPGDYRSSGCSGCHVVYANDRDPRHSGGYAAAGHTGKTQTRDPTIPRDEEGHPLKHVFTRAIPTSQCMICHMHQPNIFLNSMLGYTMWDYETGADQMWPKKQKYPDSAEIHKINMRNPEEAAIRGNWGKREFLDKVSELNPDIKDTQFADYHGHGWNFRAIHKRDRKGNLLDKDGNIVADDDPRKFSKAVHLSSIHVDVGMHCVDCHFSQDAHGNGHIYGEVAQAVEIDCQDCHGTADRYPTLKTSGPAAPPGGSDMARLRVQDGRKRFEWRGNKLFQRSALDPKKEWEVSLVKDSVTPGNAHYNEKAARAKLMSKDTVDQLFGLDVSRENRAHKDDEVMCITCHTSWTTSCFGCHLPIQANWKTPRNHFEGGDSRNYATYNPQVVRDDFYMIGKHGEAKGNRIAPIRSTSALVLSSTNASRERIYIQQAPVAASGHSSQAFAPHYPHTERKTETKTCEDCHLSKSGDNNAWMTSLLGLGTNFVSFVGFNAWLGLEGGVEAVQVTEWDEPQAVIGSYLHRYAYPDWYKAHEGRGRELTTAHDHSARGPVQCLQLRGEYLYVAEGKGGMRAFDVASIANKGFSQRIITAPFSLLGQDIHIGSKNASCVALPTNQPINPLRNQGDLMRIVNQEQPFHPIYHYAVISDTVEGLILVNVDTLQDGEPRNNDLKRALTWDGGGALKGARHVVLAGYRAYVSADAGIVVVNLDDPMKPQVEAIIPLRDVRSVAVQFRYLFAVTGAGLQTIDITRPAQPRVIEGALVPLADARRVHLARTYAYVAAGKDGLAIVDIEKPEAPVLFQRYDADGRIKDARDVTVGSTNASLFAYVADARTGLHVIQLTAPDTQPKFYGFSPEPRPVWIAHRQTTRPALALSKGLERDRAVDETGGQIAVFGRIGSRPFNVEEMKRLYLDKNGEPWFVSNQFKAARPQKKAAAEENRKSSGQKSEKRRP</sequence>
<dbReference type="PANTHER" id="PTHR35038">
    <property type="entry name" value="DISSIMILATORY SULFITE REDUCTASE SIRA"/>
    <property type="match status" value="1"/>
</dbReference>
<protein>
    <submittedName>
        <fullName evidence="4">Uncharacterized protein</fullName>
    </submittedName>
</protein>
<dbReference type="OrthoDB" id="9788513at2"/>